<evidence type="ECO:0000256" key="1">
    <source>
        <dbReference type="SAM" id="MobiDB-lite"/>
    </source>
</evidence>
<feature type="compositionally biased region" description="Basic residues" evidence="1">
    <location>
        <begin position="106"/>
        <end position="116"/>
    </location>
</feature>
<keyword evidence="3" id="KW-1185">Reference proteome</keyword>
<feature type="region of interest" description="Disordered" evidence="1">
    <location>
        <begin position="28"/>
        <end position="117"/>
    </location>
</feature>
<organism evidence="2 3">
    <name type="scientific">Kipferlia bialata</name>
    <dbReference type="NCBI Taxonomy" id="797122"/>
    <lineage>
        <taxon>Eukaryota</taxon>
        <taxon>Metamonada</taxon>
        <taxon>Carpediemonas-like organisms</taxon>
        <taxon>Kipferlia</taxon>
    </lineage>
</organism>
<accession>A0A9K3D5V3</accession>
<evidence type="ECO:0000313" key="2">
    <source>
        <dbReference type="EMBL" id="GIQ89386.1"/>
    </source>
</evidence>
<sequence length="162" mass="17726">GMAACTGALSLIEEERTRLADTERLTLAAAKRMSTPALREEANREREREEEKDLGASEFTVTGRDSQGEGERETGAMTGTLMRSRSGGATGSAFGFQPTPVPASHYRQHSLSKKRVGGSDIVELDTAAIERERERAGTPVQSVYRPHSVLRASGYRTLREEE</sequence>
<feature type="non-terminal residue" evidence="2">
    <location>
        <position position="1"/>
    </location>
</feature>
<protein>
    <submittedName>
        <fullName evidence="2">Uncharacterized protein</fullName>
    </submittedName>
</protein>
<proteinExistence type="predicted"/>
<dbReference type="EMBL" id="BDIP01004989">
    <property type="protein sequence ID" value="GIQ89386.1"/>
    <property type="molecule type" value="Genomic_DNA"/>
</dbReference>
<comment type="caution">
    <text evidence="2">The sequence shown here is derived from an EMBL/GenBank/DDBJ whole genome shotgun (WGS) entry which is preliminary data.</text>
</comment>
<dbReference type="AlphaFoldDB" id="A0A9K3D5V3"/>
<reference evidence="2 3" key="1">
    <citation type="journal article" date="2018" name="PLoS ONE">
        <title>The draft genome of Kipferlia bialata reveals reductive genome evolution in fornicate parasites.</title>
        <authorList>
            <person name="Tanifuji G."/>
            <person name="Takabayashi S."/>
            <person name="Kume K."/>
            <person name="Takagi M."/>
            <person name="Nakayama T."/>
            <person name="Kamikawa R."/>
            <person name="Inagaki Y."/>
            <person name="Hashimoto T."/>
        </authorList>
    </citation>
    <scope>NUCLEOTIDE SEQUENCE [LARGE SCALE GENOMIC DNA]</scope>
    <source>
        <strain evidence="2">NY0173</strain>
    </source>
</reference>
<name>A0A9K3D5V3_9EUKA</name>
<feature type="compositionally biased region" description="Basic and acidic residues" evidence="1">
    <location>
        <begin position="38"/>
        <end position="55"/>
    </location>
</feature>
<evidence type="ECO:0000313" key="3">
    <source>
        <dbReference type="Proteomes" id="UP000265618"/>
    </source>
</evidence>
<dbReference type="Proteomes" id="UP000265618">
    <property type="component" value="Unassembled WGS sequence"/>
</dbReference>
<gene>
    <name evidence="2" type="ORF">KIPB_011837</name>
</gene>